<dbReference type="InterPro" id="IPR039866">
    <property type="entry name" value="CPQ"/>
</dbReference>
<evidence type="ECO:0000256" key="3">
    <source>
        <dbReference type="ARBA" id="ARBA00004555"/>
    </source>
</evidence>
<dbReference type="GO" id="GO:0005794">
    <property type="term" value="C:Golgi apparatus"/>
    <property type="evidence" value="ECO:0007669"/>
    <property type="project" value="UniProtKB-SubCell"/>
</dbReference>
<name>A0A381NP85_9ZZZZ</name>
<accession>A0A381NP85</accession>
<keyword evidence="15" id="KW-0482">Metalloprotease</keyword>
<evidence type="ECO:0000256" key="9">
    <source>
        <dbReference type="ARBA" id="ARBA00022723"/>
    </source>
</evidence>
<dbReference type="InterPro" id="IPR007484">
    <property type="entry name" value="Peptidase_M28"/>
</dbReference>
<keyword evidence="11" id="KW-0378">Hydrolase</keyword>
<dbReference type="GO" id="GO:0004180">
    <property type="term" value="F:carboxypeptidase activity"/>
    <property type="evidence" value="ECO:0007669"/>
    <property type="project" value="UniProtKB-KW"/>
</dbReference>
<keyword evidence="7" id="KW-0121">Carboxypeptidase</keyword>
<organism evidence="22">
    <name type="scientific">marine metagenome</name>
    <dbReference type="NCBI Taxonomy" id="408172"/>
    <lineage>
        <taxon>unclassified sequences</taxon>
        <taxon>metagenomes</taxon>
        <taxon>ecological metagenomes</taxon>
    </lineage>
</organism>
<evidence type="ECO:0000256" key="1">
    <source>
        <dbReference type="ARBA" id="ARBA00004240"/>
    </source>
</evidence>
<evidence type="ECO:0000256" key="2">
    <source>
        <dbReference type="ARBA" id="ARBA00004371"/>
    </source>
</evidence>
<evidence type="ECO:0000256" key="20">
    <source>
        <dbReference type="ARBA" id="ARBA00033328"/>
    </source>
</evidence>
<protein>
    <recommendedName>
        <fullName evidence="5">Carboxypeptidase Q</fullName>
    </recommendedName>
    <alternativeName>
        <fullName evidence="20">Plasma glutamate carboxypeptidase</fullName>
    </alternativeName>
</protein>
<dbReference type="SUPFAM" id="SSF53187">
    <property type="entry name" value="Zn-dependent exopeptidases"/>
    <property type="match status" value="1"/>
</dbReference>
<dbReference type="GO" id="GO:0005764">
    <property type="term" value="C:lysosome"/>
    <property type="evidence" value="ECO:0007669"/>
    <property type="project" value="UniProtKB-SubCell"/>
</dbReference>
<feature type="domain" description="Peptidase M28" evidence="21">
    <location>
        <begin position="298"/>
        <end position="489"/>
    </location>
</feature>
<evidence type="ECO:0000256" key="17">
    <source>
        <dbReference type="ARBA" id="ARBA00023180"/>
    </source>
</evidence>
<evidence type="ECO:0000259" key="21">
    <source>
        <dbReference type="Pfam" id="PF04389"/>
    </source>
</evidence>
<evidence type="ECO:0000256" key="16">
    <source>
        <dbReference type="ARBA" id="ARBA00023145"/>
    </source>
</evidence>
<keyword evidence="12" id="KW-0256">Endoplasmic reticulum</keyword>
<comment type="subunit">
    <text evidence="19">Homodimer. The monomeric form is inactive while the homodimer is active.</text>
</comment>
<keyword evidence="10" id="KW-0732">Signal</keyword>
<dbReference type="GO" id="GO:0006508">
    <property type="term" value="P:proteolysis"/>
    <property type="evidence" value="ECO:0007669"/>
    <property type="project" value="UniProtKB-KW"/>
</dbReference>
<keyword evidence="16" id="KW-0865">Zymogen</keyword>
<evidence type="ECO:0000256" key="14">
    <source>
        <dbReference type="ARBA" id="ARBA00023034"/>
    </source>
</evidence>
<sequence>MKVARLFAICCAIPFLVAAVLPIQEPVHWDIVGQILDEAFNNSEVMENAGWLTDVFGPRNSKSSGYLAAAEWARQRLEDYGLSNAHLEPFEFGRGWENQYSSFHMVAPRYMPIIGYPAAWSAGTNGKIRLQAIHVNLDGIESEADLDPYREEIPGKVVLIEPLRDLSDQYGPSTGPYTEAELDEMAQIPIGPAERPERRRSRSGFTFEERVDLVFAAGAAAVARTDGTHAYGTVDGAVNGYALERRMWEINAGPPITEWILAAEHYNRMVRILQKGIPVEMEVEVRVDFPADDTIDYNVIAEIPGTDLADELVLVGGHLQSEPIGTGATDNAAGSATSMEVARIFQALGIRPRRTIRIGLWGGHEMGLFGNRSHVAQNYADLENREYKPDYDNLSAYFNVDAGAGRIVALNIQGSEAIRGIFSEWIKPLHNLGMQHLFTTGRGVHEAYQEVGLSGFYFHQDRHDDRRYHSNMDVYDRLIPEDLMANSVILATFVYHAAMRDEMLPRVLPRPW</sequence>
<evidence type="ECO:0000256" key="10">
    <source>
        <dbReference type="ARBA" id="ARBA00022729"/>
    </source>
</evidence>
<keyword evidence="6" id="KW-0964">Secreted</keyword>
<keyword evidence="14" id="KW-0333">Golgi apparatus</keyword>
<comment type="subcellular location">
    <subcellularLocation>
        <location evidence="1">Endoplasmic reticulum</location>
    </subcellularLocation>
    <subcellularLocation>
        <location evidence="3">Golgi apparatus</location>
    </subcellularLocation>
    <subcellularLocation>
        <location evidence="2">Lysosome</location>
    </subcellularLocation>
    <subcellularLocation>
        <location evidence="4">Secreted</location>
    </subcellularLocation>
</comment>
<gene>
    <name evidence="22" type="ORF">METZ01_LOCUS9003</name>
</gene>
<reference evidence="22" key="1">
    <citation type="submission" date="2018-05" db="EMBL/GenBank/DDBJ databases">
        <authorList>
            <person name="Lanie J.A."/>
            <person name="Ng W.-L."/>
            <person name="Kazmierczak K.M."/>
            <person name="Andrzejewski T.M."/>
            <person name="Davidsen T.M."/>
            <person name="Wayne K.J."/>
            <person name="Tettelin H."/>
            <person name="Glass J.I."/>
            <person name="Rusch D."/>
            <person name="Podicherti R."/>
            <person name="Tsui H.-C.T."/>
            <person name="Winkler M.E."/>
        </authorList>
    </citation>
    <scope>NUCLEOTIDE SEQUENCE</scope>
</reference>
<evidence type="ECO:0000256" key="18">
    <source>
        <dbReference type="ARBA" id="ARBA00023228"/>
    </source>
</evidence>
<evidence type="ECO:0000256" key="19">
    <source>
        <dbReference type="ARBA" id="ARBA00025833"/>
    </source>
</evidence>
<dbReference type="GO" id="GO:0005783">
    <property type="term" value="C:endoplasmic reticulum"/>
    <property type="evidence" value="ECO:0007669"/>
    <property type="project" value="UniProtKB-SubCell"/>
</dbReference>
<evidence type="ECO:0000256" key="12">
    <source>
        <dbReference type="ARBA" id="ARBA00022824"/>
    </source>
</evidence>
<dbReference type="PANTHER" id="PTHR12053">
    <property type="entry name" value="PROTEASE FAMILY M28 PLASMA GLUTAMATE CARBOXYPEPTIDASE-RELATED"/>
    <property type="match status" value="1"/>
</dbReference>
<dbReference type="GO" id="GO:0046872">
    <property type="term" value="F:metal ion binding"/>
    <property type="evidence" value="ECO:0007669"/>
    <property type="project" value="UniProtKB-KW"/>
</dbReference>
<dbReference type="AlphaFoldDB" id="A0A381NP85"/>
<dbReference type="Gene3D" id="3.50.30.30">
    <property type="match status" value="1"/>
</dbReference>
<dbReference type="GO" id="GO:0070573">
    <property type="term" value="F:metallodipeptidase activity"/>
    <property type="evidence" value="ECO:0007669"/>
    <property type="project" value="InterPro"/>
</dbReference>
<dbReference type="Gene3D" id="3.40.630.10">
    <property type="entry name" value="Zn peptidases"/>
    <property type="match status" value="1"/>
</dbReference>
<dbReference type="GO" id="GO:0005576">
    <property type="term" value="C:extracellular region"/>
    <property type="evidence" value="ECO:0007669"/>
    <property type="project" value="UniProtKB-SubCell"/>
</dbReference>
<keyword evidence="18" id="KW-0458">Lysosome</keyword>
<evidence type="ECO:0000256" key="8">
    <source>
        <dbReference type="ARBA" id="ARBA00022670"/>
    </source>
</evidence>
<keyword evidence="13" id="KW-0862">Zinc</keyword>
<evidence type="ECO:0000256" key="5">
    <source>
        <dbReference type="ARBA" id="ARBA00014116"/>
    </source>
</evidence>
<evidence type="ECO:0000256" key="4">
    <source>
        <dbReference type="ARBA" id="ARBA00004613"/>
    </source>
</evidence>
<evidence type="ECO:0000256" key="6">
    <source>
        <dbReference type="ARBA" id="ARBA00022525"/>
    </source>
</evidence>
<evidence type="ECO:0000256" key="15">
    <source>
        <dbReference type="ARBA" id="ARBA00023049"/>
    </source>
</evidence>
<evidence type="ECO:0000256" key="13">
    <source>
        <dbReference type="ARBA" id="ARBA00022833"/>
    </source>
</evidence>
<dbReference type="EMBL" id="UINC01000483">
    <property type="protein sequence ID" value="SUZ56149.1"/>
    <property type="molecule type" value="Genomic_DNA"/>
</dbReference>
<keyword evidence="9" id="KW-0479">Metal-binding</keyword>
<evidence type="ECO:0000313" key="22">
    <source>
        <dbReference type="EMBL" id="SUZ56149.1"/>
    </source>
</evidence>
<keyword evidence="17" id="KW-0325">Glycoprotein</keyword>
<evidence type="ECO:0000256" key="11">
    <source>
        <dbReference type="ARBA" id="ARBA00022801"/>
    </source>
</evidence>
<dbReference type="PANTHER" id="PTHR12053:SF3">
    <property type="entry name" value="CARBOXYPEPTIDASE Q"/>
    <property type="match status" value="1"/>
</dbReference>
<proteinExistence type="predicted"/>
<evidence type="ECO:0000256" key="7">
    <source>
        <dbReference type="ARBA" id="ARBA00022645"/>
    </source>
</evidence>
<keyword evidence="8" id="KW-0645">Protease</keyword>
<dbReference type="Pfam" id="PF04389">
    <property type="entry name" value="Peptidase_M28"/>
    <property type="match status" value="1"/>
</dbReference>